<proteinExistence type="inferred from homology"/>
<keyword evidence="6" id="KW-1185">Reference proteome</keyword>
<evidence type="ECO:0000259" key="4">
    <source>
        <dbReference type="PROSITE" id="PS51186"/>
    </source>
</evidence>
<dbReference type="InterPro" id="IPR016181">
    <property type="entry name" value="Acyl_CoA_acyltransferase"/>
</dbReference>
<gene>
    <name evidence="5" type="ORF">AYI70_g6853</name>
</gene>
<name>A0A1R1XN50_9FUNG</name>
<dbReference type="STRING" id="133412.A0A1R1XN50"/>
<dbReference type="SUPFAM" id="SSF55729">
    <property type="entry name" value="Acyl-CoA N-acyltransferases (Nat)"/>
    <property type="match status" value="1"/>
</dbReference>
<dbReference type="GO" id="GO:0008080">
    <property type="term" value="F:N-acetyltransferase activity"/>
    <property type="evidence" value="ECO:0007669"/>
    <property type="project" value="InterPro"/>
</dbReference>
<reference evidence="5 6" key="1">
    <citation type="submission" date="2017-01" db="EMBL/GenBank/DDBJ databases">
        <authorList>
            <person name="Mah S.A."/>
            <person name="Swanson W.J."/>
            <person name="Moy G.W."/>
            <person name="Vacquier V.D."/>
        </authorList>
    </citation>
    <scope>NUCLEOTIDE SEQUENCE [LARGE SCALE GENOMIC DNA]</scope>
    <source>
        <strain evidence="5 6">GSMNP</strain>
    </source>
</reference>
<dbReference type="PANTHER" id="PTHR13256:SF16">
    <property type="entry name" value="ALPHA_BETA-TUBULIN-N-ACETYLTRANSFERASE 9"/>
    <property type="match status" value="1"/>
</dbReference>
<dbReference type="Pfam" id="PF13302">
    <property type="entry name" value="Acetyltransf_3"/>
    <property type="match status" value="1"/>
</dbReference>
<dbReference type="OrthoDB" id="5043642at2759"/>
<dbReference type="Gene3D" id="3.40.630.30">
    <property type="match status" value="1"/>
</dbReference>
<dbReference type="Proteomes" id="UP000187283">
    <property type="component" value="Unassembled WGS sequence"/>
</dbReference>
<evidence type="ECO:0000313" key="5">
    <source>
        <dbReference type="EMBL" id="OMJ16050.1"/>
    </source>
</evidence>
<feature type="domain" description="N-acetyltransferase" evidence="4">
    <location>
        <begin position="1"/>
        <end position="96"/>
    </location>
</feature>
<sequence>MIGDVNLYINDDYNPKRAEIEVMIADNKFRGQGIAQEALELMMKFSVTKIGITTFYGRILEKNAASIGLFKKLGFIQTERSEFFKQVTLELQLDDDNVEEYKNAYNLVKVQNYA</sequence>
<evidence type="ECO:0000256" key="1">
    <source>
        <dbReference type="ARBA" id="ARBA00009342"/>
    </source>
</evidence>
<keyword evidence="2 5" id="KW-0808">Transferase</keyword>
<dbReference type="AlphaFoldDB" id="A0A1R1XN50"/>
<protein>
    <submittedName>
        <fullName evidence="5">N-acetyltransferase 9</fullName>
    </submittedName>
</protein>
<dbReference type="PANTHER" id="PTHR13256">
    <property type="entry name" value="N-ACETYLTRANSFERASE 9"/>
    <property type="match status" value="1"/>
</dbReference>
<dbReference type="EMBL" id="LSSN01002467">
    <property type="protein sequence ID" value="OMJ16050.1"/>
    <property type="molecule type" value="Genomic_DNA"/>
</dbReference>
<comment type="similarity">
    <text evidence="1">Belongs to the acetyltransferase family. GNAT subfamily.</text>
</comment>
<evidence type="ECO:0000256" key="3">
    <source>
        <dbReference type="ARBA" id="ARBA00023315"/>
    </source>
</evidence>
<evidence type="ECO:0000313" key="6">
    <source>
        <dbReference type="Proteomes" id="UP000187283"/>
    </source>
</evidence>
<organism evidence="5 6">
    <name type="scientific">Smittium culicis</name>
    <dbReference type="NCBI Taxonomy" id="133412"/>
    <lineage>
        <taxon>Eukaryota</taxon>
        <taxon>Fungi</taxon>
        <taxon>Fungi incertae sedis</taxon>
        <taxon>Zoopagomycota</taxon>
        <taxon>Kickxellomycotina</taxon>
        <taxon>Harpellomycetes</taxon>
        <taxon>Harpellales</taxon>
        <taxon>Legeriomycetaceae</taxon>
        <taxon>Smittium</taxon>
    </lineage>
</organism>
<comment type="caution">
    <text evidence="5">The sequence shown here is derived from an EMBL/GenBank/DDBJ whole genome shotgun (WGS) entry which is preliminary data.</text>
</comment>
<keyword evidence="3" id="KW-0012">Acyltransferase</keyword>
<accession>A0A1R1XN50</accession>
<evidence type="ECO:0000256" key="2">
    <source>
        <dbReference type="ARBA" id="ARBA00022679"/>
    </source>
</evidence>
<dbReference type="InterPro" id="IPR000182">
    <property type="entry name" value="GNAT_dom"/>
</dbReference>
<dbReference type="PROSITE" id="PS51186">
    <property type="entry name" value="GNAT"/>
    <property type="match status" value="1"/>
</dbReference>
<dbReference type="InterPro" id="IPR039135">
    <property type="entry name" value="NAT9-like"/>
</dbReference>